<dbReference type="PRINTS" id="PR00412">
    <property type="entry name" value="EPOXHYDRLASE"/>
</dbReference>
<dbReference type="InterPro" id="IPR029058">
    <property type="entry name" value="AB_hydrolase_fold"/>
</dbReference>
<feature type="domain" description="AB hydrolase-1" evidence="2">
    <location>
        <begin position="26"/>
        <end position="271"/>
    </location>
</feature>
<sequence>MMHGMKQETYRVNGIRLNAWTGGNGKPLVLLHGYPQTAVMWRKIIPKLSENFSVVCPDLRGYGDSEKPRSGYDKRTMALDIKLLMETLGYRQFSVVGHDRGGRVGHRLALDHPDSVDKLCVLDIVPTHTVFQQTTKELAAAYWHWFFFLVPDLPELMIGAKPEEFLRSAIFSLGCAAGAIEEEAMQEYIRTFKMPGTIRAVLEDYRAAATVDFGHDEQDLGRKLTCPVLALWGEYGKMHQIFDVLGTWKEKAQFAEGRPLHSGHFIPEEAPEALLEELERFL</sequence>
<accession>A0ABU5ZCX5</accession>
<dbReference type="PRINTS" id="PR00111">
    <property type="entry name" value="ABHYDROLASE"/>
</dbReference>
<dbReference type="InterPro" id="IPR000073">
    <property type="entry name" value="AB_hydrolase_1"/>
</dbReference>
<evidence type="ECO:0000259" key="2">
    <source>
        <dbReference type="Pfam" id="PF00561"/>
    </source>
</evidence>
<evidence type="ECO:0000313" key="3">
    <source>
        <dbReference type="EMBL" id="MEB3100068.1"/>
    </source>
</evidence>
<gene>
    <name evidence="3" type="ORF">VF724_00100</name>
</gene>
<protein>
    <submittedName>
        <fullName evidence="3">Alpha/beta hydrolase</fullName>
    </submittedName>
</protein>
<dbReference type="PANTHER" id="PTHR43329">
    <property type="entry name" value="EPOXIDE HYDROLASE"/>
    <property type="match status" value="1"/>
</dbReference>
<dbReference type="InterPro" id="IPR000639">
    <property type="entry name" value="Epox_hydrolase-like"/>
</dbReference>
<dbReference type="Gene3D" id="3.40.50.1820">
    <property type="entry name" value="alpha/beta hydrolase"/>
    <property type="match status" value="1"/>
</dbReference>
<organism evidence="3 4">
    <name type="scientific">Ferviditalea candida</name>
    <dbReference type="NCBI Taxonomy" id="3108399"/>
    <lineage>
        <taxon>Bacteria</taxon>
        <taxon>Bacillati</taxon>
        <taxon>Bacillota</taxon>
        <taxon>Bacilli</taxon>
        <taxon>Bacillales</taxon>
        <taxon>Paenibacillaceae</taxon>
        <taxon>Ferviditalea</taxon>
    </lineage>
</organism>
<comment type="caution">
    <text evidence="3">The sequence shown here is derived from an EMBL/GenBank/DDBJ whole genome shotgun (WGS) entry which is preliminary data.</text>
</comment>
<keyword evidence="1 3" id="KW-0378">Hydrolase</keyword>
<dbReference type="Pfam" id="PF00561">
    <property type="entry name" value="Abhydrolase_1"/>
    <property type="match status" value="1"/>
</dbReference>
<dbReference type="Proteomes" id="UP001310386">
    <property type="component" value="Unassembled WGS sequence"/>
</dbReference>
<evidence type="ECO:0000313" key="4">
    <source>
        <dbReference type="Proteomes" id="UP001310386"/>
    </source>
</evidence>
<dbReference type="GO" id="GO:0016787">
    <property type="term" value="F:hydrolase activity"/>
    <property type="evidence" value="ECO:0007669"/>
    <property type="project" value="UniProtKB-KW"/>
</dbReference>
<keyword evidence="4" id="KW-1185">Reference proteome</keyword>
<dbReference type="SUPFAM" id="SSF53474">
    <property type="entry name" value="alpha/beta-Hydrolases"/>
    <property type="match status" value="1"/>
</dbReference>
<dbReference type="RefSeq" id="WP_371752183.1">
    <property type="nucleotide sequence ID" value="NZ_JAYJLD010000001.1"/>
</dbReference>
<proteinExistence type="predicted"/>
<name>A0ABU5ZCX5_9BACL</name>
<dbReference type="EMBL" id="JAYJLD010000001">
    <property type="protein sequence ID" value="MEB3100068.1"/>
    <property type="molecule type" value="Genomic_DNA"/>
</dbReference>
<reference evidence="3" key="1">
    <citation type="submission" date="2023-12" db="EMBL/GenBank/DDBJ databases">
        <title>Fervidustalea candida gen. nov., sp. nov., a novel member of the family Paenibacillaceae isolated from a geothermal area.</title>
        <authorList>
            <person name="Li W.-J."/>
            <person name="Jiao J.-Y."/>
            <person name="Chen Y."/>
        </authorList>
    </citation>
    <scope>NUCLEOTIDE SEQUENCE</scope>
    <source>
        <strain evidence="3">SYSU GA230002</strain>
    </source>
</reference>
<evidence type="ECO:0000256" key="1">
    <source>
        <dbReference type="ARBA" id="ARBA00022801"/>
    </source>
</evidence>